<evidence type="ECO:0000313" key="2">
    <source>
        <dbReference type="Proteomes" id="UP001367508"/>
    </source>
</evidence>
<organism evidence="1 2">
    <name type="scientific">Canavalia gladiata</name>
    <name type="common">Sword bean</name>
    <name type="synonym">Dolichos gladiatus</name>
    <dbReference type="NCBI Taxonomy" id="3824"/>
    <lineage>
        <taxon>Eukaryota</taxon>
        <taxon>Viridiplantae</taxon>
        <taxon>Streptophyta</taxon>
        <taxon>Embryophyta</taxon>
        <taxon>Tracheophyta</taxon>
        <taxon>Spermatophyta</taxon>
        <taxon>Magnoliopsida</taxon>
        <taxon>eudicotyledons</taxon>
        <taxon>Gunneridae</taxon>
        <taxon>Pentapetalae</taxon>
        <taxon>rosids</taxon>
        <taxon>fabids</taxon>
        <taxon>Fabales</taxon>
        <taxon>Fabaceae</taxon>
        <taxon>Papilionoideae</taxon>
        <taxon>50 kb inversion clade</taxon>
        <taxon>NPAAA clade</taxon>
        <taxon>indigoferoid/millettioid clade</taxon>
        <taxon>Phaseoleae</taxon>
        <taxon>Canavalia</taxon>
    </lineage>
</organism>
<comment type="caution">
    <text evidence="1">The sequence shown here is derived from an EMBL/GenBank/DDBJ whole genome shotgun (WGS) entry which is preliminary data.</text>
</comment>
<proteinExistence type="predicted"/>
<gene>
    <name evidence="1" type="ORF">VNO77_15527</name>
</gene>
<sequence>MPRRSSWRFHRQRLPASTGVAVGREQNSSERRRSLFAFRRCRQWRSRKASLVTLGDTVNGYGRSNRLASRSRFGSGSLGFGGEVFIRSESMALVSQENLGLKPVFLAREEGDVALASEGGP</sequence>
<dbReference type="AlphaFoldDB" id="A0AAN9M4F6"/>
<protein>
    <submittedName>
        <fullName evidence="1">Uncharacterized protein</fullName>
    </submittedName>
</protein>
<reference evidence="1 2" key="1">
    <citation type="submission" date="2024-01" db="EMBL/GenBank/DDBJ databases">
        <title>The genomes of 5 underutilized Papilionoideae crops provide insights into root nodulation and disease resistanc.</title>
        <authorList>
            <person name="Jiang F."/>
        </authorList>
    </citation>
    <scope>NUCLEOTIDE SEQUENCE [LARGE SCALE GENOMIC DNA]</scope>
    <source>
        <strain evidence="1">LVBAO_FW01</strain>
        <tissue evidence="1">Leaves</tissue>
    </source>
</reference>
<accession>A0AAN9M4F6</accession>
<keyword evidence="2" id="KW-1185">Reference proteome</keyword>
<dbReference type="Proteomes" id="UP001367508">
    <property type="component" value="Unassembled WGS sequence"/>
</dbReference>
<dbReference type="EMBL" id="JAYMYQ010000003">
    <property type="protein sequence ID" value="KAK7345097.1"/>
    <property type="molecule type" value="Genomic_DNA"/>
</dbReference>
<name>A0AAN9M4F6_CANGL</name>
<evidence type="ECO:0000313" key="1">
    <source>
        <dbReference type="EMBL" id="KAK7345097.1"/>
    </source>
</evidence>